<keyword evidence="3" id="KW-1185">Reference proteome</keyword>
<organism evidence="2 3">
    <name type="scientific">Phytophthora oleae</name>
    <dbReference type="NCBI Taxonomy" id="2107226"/>
    <lineage>
        <taxon>Eukaryota</taxon>
        <taxon>Sar</taxon>
        <taxon>Stramenopiles</taxon>
        <taxon>Oomycota</taxon>
        <taxon>Peronosporomycetes</taxon>
        <taxon>Peronosporales</taxon>
        <taxon>Peronosporaceae</taxon>
        <taxon>Phytophthora</taxon>
    </lineage>
</organism>
<feature type="region of interest" description="Disordered" evidence="1">
    <location>
        <begin position="97"/>
        <end position="132"/>
    </location>
</feature>
<name>A0ABD3F458_9STRA</name>
<comment type="caution">
    <text evidence="2">The sequence shown here is derived from an EMBL/GenBank/DDBJ whole genome shotgun (WGS) entry which is preliminary data.</text>
</comment>
<dbReference type="AlphaFoldDB" id="A0ABD3F458"/>
<evidence type="ECO:0000313" key="3">
    <source>
        <dbReference type="Proteomes" id="UP001632037"/>
    </source>
</evidence>
<accession>A0ABD3F458</accession>
<protein>
    <submittedName>
        <fullName evidence="2">Uncharacterized protein</fullName>
    </submittedName>
</protein>
<gene>
    <name evidence="2" type="ORF">V7S43_015186</name>
</gene>
<feature type="compositionally biased region" description="Basic and acidic residues" evidence="1">
    <location>
        <begin position="119"/>
        <end position="132"/>
    </location>
</feature>
<sequence length="132" mass="14332">MDNSKRSMAGGNAEEKASQVGTAFTLCFWSINCDTFPFLSEDVAASLASIVESAWLPTALMAIDLEPRDRKSVMLASAMPRAERQEIALKGLTKVPGHEKMAAKNRAAAGKKRGNASTDRGEFKKIKRSQDN</sequence>
<dbReference type="EMBL" id="JBIMZQ010000044">
    <property type="protein sequence ID" value="KAL3659884.1"/>
    <property type="molecule type" value="Genomic_DNA"/>
</dbReference>
<evidence type="ECO:0000313" key="2">
    <source>
        <dbReference type="EMBL" id="KAL3659884.1"/>
    </source>
</evidence>
<proteinExistence type="predicted"/>
<evidence type="ECO:0000256" key="1">
    <source>
        <dbReference type="SAM" id="MobiDB-lite"/>
    </source>
</evidence>
<reference evidence="2 3" key="1">
    <citation type="submission" date="2024-09" db="EMBL/GenBank/DDBJ databases">
        <title>Genome sequencing and assembly of Phytophthora oleae, isolate VK10A, causative agent of rot of olive drupes.</title>
        <authorList>
            <person name="Conti Taguali S."/>
            <person name="Riolo M."/>
            <person name="La Spada F."/>
            <person name="Cacciola S.O."/>
            <person name="Dionisio G."/>
        </authorList>
    </citation>
    <scope>NUCLEOTIDE SEQUENCE [LARGE SCALE GENOMIC DNA]</scope>
    <source>
        <strain evidence="2 3">VK10A</strain>
    </source>
</reference>
<dbReference type="Proteomes" id="UP001632037">
    <property type="component" value="Unassembled WGS sequence"/>
</dbReference>